<evidence type="ECO:0000256" key="10">
    <source>
        <dbReference type="ARBA" id="ARBA00023180"/>
    </source>
</evidence>
<evidence type="ECO:0000256" key="13">
    <source>
        <dbReference type="RuleBase" id="RU000679"/>
    </source>
</evidence>
<evidence type="ECO:0000313" key="15">
    <source>
        <dbReference type="EMBL" id="CAB3406711.1"/>
    </source>
</evidence>
<organism evidence="15 16">
    <name type="scientific">Caenorhabditis bovis</name>
    <dbReference type="NCBI Taxonomy" id="2654633"/>
    <lineage>
        <taxon>Eukaryota</taxon>
        <taxon>Metazoa</taxon>
        <taxon>Ecdysozoa</taxon>
        <taxon>Nematoda</taxon>
        <taxon>Chromadorea</taxon>
        <taxon>Rhabditida</taxon>
        <taxon>Rhabditina</taxon>
        <taxon>Rhabditomorpha</taxon>
        <taxon>Rhabditoidea</taxon>
        <taxon>Rhabditidae</taxon>
        <taxon>Peloderinae</taxon>
        <taxon>Caenorhabditis</taxon>
    </lineage>
</organism>
<keyword evidence="11 13" id="KW-0739">Sodium transport</keyword>
<accession>A0A8S1F2S3</accession>
<evidence type="ECO:0000256" key="5">
    <source>
        <dbReference type="ARBA" id="ARBA00022692"/>
    </source>
</evidence>
<keyword evidence="6 14" id="KW-1133">Transmembrane helix</keyword>
<keyword evidence="9 14" id="KW-0472">Membrane</keyword>
<gene>
    <name evidence="15" type="ORF">CBOVIS_LOCUS8746</name>
</gene>
<evidence type="ECO:0000256" key="12">
    <source>
        <dbReference type="ARBA" id="ARBA00023303"/>
    </source>
</evidence>
<evidence type="ECO:0000256" key="3">
    <source>
        <dbReference type="ARBA" id="ARBA00022448"/>
    </source>
</evidence>
<evidence type="ECO:0000256" key="7">
    <source>
        <dbReference type="ARBA" id="ARBA00023053"/>
    </source>
</evidence>
<evidence type="ECO:0000256" key="4">
    <source>
        <dbReference type="ARBA" id="ARBA00022461"/>
    </source>
</evidence>
<dbReference type="Pfam" id="PF00858">
    <property type="entry name" value="ASC"/>
    <property type="match status" value="1"/>
</dbReference>
<comment type="caution">
    <text evidence="15">The sequence shown here is derived from an EMBL/GenBank/DDBJ whole genome shotgun (WGS) entry which is preliminary data.</text>
</comment>
<evidence type="ECO:0000256" key="2">
    <source>
        <dbReference type="ARBA" id="ARBA00007193"/>
    </source>
</evidence>
<keyword evidence="12 13" id="KW-0407">Ion channel</keyword>
<dbReference type="GO" id="GO:0005886">
    <property type="term" value="C:plasma membrane"/>
    <property type="evidence" value="ECO:0007669"/>
    <property type="project" value="TreeGrafter"/>
</dbReference>
<evidence type="ECO:0000256" key="9">
    <source>
        <dbReference type="ARBA" id="ARBA00023136"/>
    </source>
</evidence>
<dbReference type="InterPro" id="IPR001873">
    <property type="entry name" value="ENaC"/>
</dbReference>
<comment type="similarity">
    <text evidence="2 13">Belongs to the amiloride-sensitive sodium channel (TC 1.A.6) family.</text>
</comment>
<keyword evidence="10" id="KW-0325">Glycoprotein</keyword>
<dbReference type="AlphaFoldDB" id="A0A8S1F2S3"/>
<evidence type="ECO:0000313" key="16">
    <source>
        <dbReference type="Proteomes" id="UP000494206"/>
    </source>
</evidence>
<evidence type="ECO:0000256" key="11">
    <source>
        <dbReference type="ARBA" id="ARBA00023201"/>
    </source>
</evidence>
<proteinExistence type="inferred from homology"/>
<keyword evidence="4 13" id="KW-0894">Sodium channel</keyword>
<keyword evidence="3 13" id="KW-0813">Transport</keyword>
<evidence type="ECO:0000256" key="8">
    <source>
        <dbReference type="ARBA" id="ARBA00023065"/>
    </source>
</evidence>
<dbReference type="PANTHER" id="PTHR11690">
    <property type="entry name" value="AMILORIDE-SENSITIVE SODIUM CHANNEL-RELATED"/>
    <property type="match status" value="1"/>
</dbReference>
<keyword evidence="8 13" id="KW-0406">Ion transport</keyword>
<keyword evidence="16" id="KW-1185">Reference proteome</keyword>
<evidence type="ECO:0000256" key="1">
    <source>
        <dbReference type="ARBA" id="ARBA00004141"/>
    </source>
</evidence>
<feature type="transmembrane region" description="Helical" evidence="14">
    <location>
        <begin position="75"/>
        <end position="99"/>
    </location>
</feature>
<dbReference type="Proteomes" id="UP000494206">
    <property type="component" value="Unassembled WGS sequence"/>
</dbReference>
<reference evidence="15 16" key="1">
    <citation type="submission" date="2020-04" db="EMBL/GenBank/DDBJ databases">
        <authorList>
            <person name="Laetsch R D."/>
            <person name="Stevens L."/>
            <person name="Kumar S."/>
            <person name="Blaxter L. M."/>
        </authorList>
    </citation>
    <scope>NUCLEOTIDE SEQUENCE [LARGE SCALE GENOMIC DNA]</scope>
</reference>
<keyword evidence="5 13" id="KW-0812">Transmembrane</keyword>
<protein>
    <submittedName>
        <fullName evidence="15">Uncharacterized protein</fullName>
    </submittedName>
</protein>
<name>A0A8S1F2S3_9PELO</name>
<sequence length="156" mass="18023">MADELRHRKPSIPEKFDSDFVDDDELREIVRDIETDKQKETPVESNTRWAKTKRCLREWGASCSWHGIPHMAQSLTFLAIFLWATILLICAILLVYLMYSTICQYLKFSKVVNLNIGMDQSRFPSVTFCNTNPYKLSAVKSIPELEALLTIYAQSI</sequence>
<keyword evidence="7" id="KW-0915">Sodium</keyword>
<dbReference type="EMBL" id="CADEPM010000005">
    <property type="protein sequence ID" value="CAB3406711.1"/>
    <property type="molecule type" value="Genomic_DNA"/>
</dbReference>
<evidence type="ECO:0000256" key="14">
    <source>
        <dbReference type="SAM" id="Phobius"/>
    </source>
</evidence>
<dbReference type="GO" id="GO:0015280">
    <property type="term" value="F:ligand-gated sodium channel activity"/>
    <property type="evidence" value="ECO:0007669"/>
    <property type="project" value="TreeGrafter"/>
</dbReference>
<comment type="subcellular location">
    <subcellularLocation>
        <location evidence="1">Membrane</location>
        <topology evidence="1">Multi-pass membrane protein</topology>
    </subcellularLocation>
</comment>
<dbReference type="OrthoDB" id="6238402at2759"/>
<evidence type="ECO:0000256" key="6">
    <source>
        <dbReference type="ARBA" id="ARBA00022989"/>
    </source>
</evidence>
<dbReference type="PANTHER" id="PTHR11690:SF248">
    <property type="entry name" value="PICKPOCKET 17, ISOFORM A"/>
    <property type="match status" value="1"/>
</dbReference>